<feature type="transmembrane region" description="Helical" evidence="1">
    <location>
        <begin position="239"/>
        <end position="258"/>
    </location>
</feature>
<gene>
    <name evidence="2" type="ORF">SCD92_06200</name>
</gene>
<evidence type="ECO:0000313" key="3">
    <source>
        <dbReference type="Proteomes" id="UP001273505"/>
    </source>
</evidence>
<evidence type="ECO:0000313" key="2">
    <source>
        <dbReference type="EMBL" id="MDX6848945.1"/>
    </source>
</evidence>
<dbReference type="EMBL" id="JAXAFO010000008">
    <property type="protein sequence ID" value="MDX6848945.1"/>
    <property type="molecule type" value="Genomic_DNA"/>
</dbReference>
<feature type="transmembrane region" description="Helical" evidence="1">
    <location>
        <begin position="36"/>
        <end position="53"/>
    </location>
</feature>
<sequence length="266" mass="28970">MPIYVILQAALTPLLLSVVLSTLNKLKYYSRQANEAVVMVAWLAISAWIMSGPNLPPRNALDVLWCTTLLLLASPTFPNGYRPTAITLTISAGLLWAAWPALTYKANWASHGMLWLITATGIATLFWQQCQARQHFKASAVGIGAVAGAISLTTIMSGSLKLGLVAASMSFLMFLPALSQLWRQSQLFTHSTQRLSALITGLLLFCTLYADVNVVSFTLALSALLIVQHKQPSRMIDGIIITLSFLTVICAALSEYVFSQSAPIYY</sequence>
<reference evidence="2 3" key="1">
    <citation type="submission" date="2023-11" db="EMBL/GenBank/DDBJ databases">
        <title>Gilvimarinus fulvus sp. nov., isolated from the surface of Kelp.</title>
        <authorList>
            <person name="Sun Y.Y."/>
            <person name="Gong Y."/>
            <person name="Du Z.J."/>
        </authorList>
    </citation>
    <scope>NUCLEOTIDE SEQUENCE [LARGE SCALE GENOMIC DNA]</scope>
    <source>
        <strain evidence="2 3">SDUM040013</strain>
    </source>
</reference>
<feature type="transmembrane region" description="Helical" evidence="1">
    <location>
        <begin position="162"/>
        <end position="182"/>
    </location>
</feature>
<feature type="transmembrane region" description="Helical" evidence="1">
    <location>
        <begin position="108"/>
        <end position="127"/>
    </location>
</feature>
<keyword evidence="1" id="KW-1133">Transmembrane helix</keyword>
<protein>
    <submittedName>
        <fullName evidence="2">Uncharacterized protein</fullName>
    </submittedName>
</protein>
<name>A0ABU4RVQ9_9GAMM</name>
<evidence type="ECO:0000256" key="1">
    <source>
        <dbReference type="SAM" id="Phobius"/>
    </source>
</evidence>
<comment type="caution">
    <text evidence="2">The sequence shown here is derived from an EMBL/GenBank/DDBJ whole genome shotgun (WGS) entry which is preliminary data.</text>
</comment>
<keyword evidence="1" id="KW-0812">Transmembrane</keyword>
<proteinExistence type="predicted"/>
<feature type="transmembrane region" description="Helical" evidence="1">
    <location>
        <begin position="202"/>
        <end position="227"/>
    </location>
</feature>
<accession>A0ABU4RVQ9</accession>
<organism evidence="2 3">
    <name type="scientific">Gilvimarinus gilvus</name>
    <dbReference type="NCBI Taxonomy" id="3058038"/>
    <lineage>
        <taxon>Bacteria</taxon>
        <taxon>Pseudomonadati</taxon>
        <taxon>Pseudomonadota</taxon>
        <taxon>Gammaproteobacteria</taxon>
        <taxon>Cellvibrionales</taxon>
        <taxon>Cellvibrionaceae</taxon>
        <taxon>Gilvimarinus</taxon>
    </lineage>
</organism>
<feature type="transmembrane region" description="Helical" evidence="1">
    <location>
        <begin position="6"/>
        <end position="24"/>
    </location>
</feature>
<keyword evidence="3" id="KW-1185">Reference proteome</keyword>
<keyword evidence="1" id="KW-0472">Membrane</keyword>
<dbReference type="Proteomes" id="UP001273505">
    <property type="component" value="Unassembled WGS sequence"/>
</dbReference>
<dbReference type="RefSeq" id="WP_302723439.1">
    <property type="nucleotide sequence ID" value="NZ_JAULRU010000617.1"/>
</dbReference>
<feature type="transmembrane region" description="Helical" evidence="1">
    <location>
        <begin position="139"/>
        <end position="156"/>
    </location>
</feature>